<evidence type="ECO:0008006" key="3">
    <source>
        <dbReference type="Google" id="ProtNLM"/>
    </source>
</evidence>
<accession>J4GHT9</accession>
<evidence type="ECO:0000313" key="2">
    <source>
        <dbReference type="Proteomes" id="UP000006352"/>
    </source>
</evidence>
<dbReference type="SUPFAM" id="SSF81383">
    <property type="entry name" value="F-box domain"/>
    <property type="match status" value="1"/>
</dbReference>
<keyword evidence="2" id="KW-1185">Reference proteome</keyword>
<dbReference type="InParanoid" id="J4GHT9"/>
<dbReference type="OrthoDB" id="2817417at2759"/>
<dbReference type="EMBL" id="HE796885">
    <property type="protein sequence ID" value="CCL98465.1"/>
    <property type="molecule type" value="Genomic_DNA"/>
</dbReference>
<dbReference type="Proteomes" id="UP000006352">
    <property type="component" value="Unassembled WGS sequence"/>
</dbReference>
<name>J4GHT9_9APHY</name>
<sequence>MIDVNQRGGIGCFRNLSIDEQEKTKPIPLVHLPIELWEKVFDLLAEDGRLHALTHCALTCKAWTARCRWHLSRHIILRDKKQAHRVVKAIQSRHSRVNASEAVTLTQPFAFSTGRKLPQVDSLTIGDNAIDLGSVWHANSMHVDAFTHFRVTFESLTRLTLVKVEFPSAIVFGRLICSFPHLTSLTCHSLKLKTTAFVQGRVLPPNGFALTRVDLHNADDVVEFLVVSLISAAFQHVRWVDPRCLVVDPTRNVSTNGLQRLLRSAGTSLRAVDLTYGLLSDGDAKGQLQLAELDLKTNVGLEAISLAIYQPRADVDVWTESWSQLYIVMSTGVSALKLRQVTISFVSGMVYARPDNLWQHRLQELQAMPDLVYAKFDQLFSKSDFPRLKMVLFRVHEHDGYRLRLRRSAMEDVPHEDQWRHALACRFPTLVRRDLLRTSVTMGDSYMERKLAHRRNAHGNAEDDR</sequence>
<dbReference type="AlphaFoldDB" id="J4GHT9"/>
<protein>
    <recommendedName>
        <fullName evidence="3">F-box domain-containing protein</fullName>
    </recommendedName>
</protein>
<organism evidence="1 2">
    <name type="scientific">Fibroporia radiculosa</name>
    <dbReference type="NCBI Taxonomy" id="599839"/>
    <lineage>
        <taxon>Eukaryota</taxon>
        <taxon>Fungi</taxon>
        <taxon>Dikarya</taxon>
        <taxon>Basidiomycota</taxon>
        <taxon>Agaricomycotina</taxon>
        <taxon>Agaricomycetes</taxon>
        <taxon>Polyporales</taxon>
        <taxon>Fibroporiaceae</taxon>
        <taxon>Fibroporia</taxon>
    </lineage>
</organism>
<dbReference type="RefSeq" id="XP_012177748.1">
    <property type="nucleotide sequence ID" value="XM_012322358.1"/>
</dbReference>
<evidence type="ECO:0000313" key="1">
    <source>
        <dbReference type="EMBL" id="CCL98465.1"/>
    </source>
</evidence>
<gene>
    <name evidence="1" type="ORF">FIBRA_00463</name>
</gene>
<reference evidence="1 2" key="1">
    <citation type="journal article" date="2012" name="Appl. Environ. Microbiol.">
        <title>Short-read sequencing for genomic analysis of the brown rot fungus Fibroporia radiculosa.</title>
        <authorList>
            <person name="Tang J.D."/>
            <person name="Perkins A.D."/>
            <person name="Sonstegard T.S."/>
            <person name="Schroeder S.G."/>
            <person name="Burgess S.C."/>
            <person name="Diehl S.V."/>
        </authorList>
    </citation>
    <scope>NUCLEOTIDE SEQUENCE [LARGE SCALE GENOMIC DNA]</scope>
    <source>
        <strain evidence="1 2">TFFH 294</strain>
    </source>
</reference>
<dbReference type="InterPro" id="IPR036047">
    <property type="entry name" value="F-box-like_dom_sf"/>
</dbReference>
<dbReference type="GeneID" id="24093376"/>
<proteinExistence type="predicted"/>
<dbReference type="HOGENOM" id="CLU_036316_0_1_1"/>